<keyword evidence="3" id="KW-1185">Reference proteome</keyword>
<gene>
    <name evidence="2" type="ORF">SODALDRAFT_363210</name>
</gene>
<feature type="region of interest" description="Disordered" evidence="1">
    <location>
        <begin position="1"/>
        <end position="108"/>
    </location>
</feature>
<name>A0A3N2PLI6_SODAK</name>
<reference evidence="2 3" key="1">
    <citation type="journal article" date="2018" name="Mol. Ecol.">
        <title>The obligate alkalophilic soda-lake fungus Sodiomyces alkalinus has shifted to a protein diet.</title>
        <authorList>
            <person name="Grum-Grzhimaylo A.A."/>
            <person name="Falkoski D.L."/>
            <person name="van den Heuvel J."/>
            <person name="Valero-Jimenez C.A."/>
            <person name="Min B."/>
            <person name="Choi I.G."/>
            <person name="Lipzen A."/>
            <person name="Daum C.G."/>
            <person name="Aanen D.K."/>
            <person name="Tsang A."/>
            <person name="Henrissat B."/>
            <person name="Bilanenko E.N."/>
            <person name="de Vries R.P."/>
            <person name="van Kan J.A.L."/>
            <person name="Grigoriev I.V."/>
            <person name="Debets A.J.M."/>
        </authorList>
    </citation>
    <scope>NUCLEOTIDE SEQUENCE [LARGE SCALE GENOMIC DNA]</scope>
    <source>
        <strain evidence="2 3">F11</strain>
    </source>
</reference>
<feature type="compositionally biased region" description="Basic and acidic residues" evidence="1">
    <location>
        <begin position="59"/>
        <end position="87"/>
    </location>
</feature>
<dbReference type="EMBL" id="ML119061">
    <property type="protein sequence ID" value="ROT35387.1"/>
    <property type="molecule type" value="Genomic_DNA"/>
</dbReference>
<dbReference type="AlphaFoldDB" id="A0A3N2PLI6"/>
<protein>
    <recommendedName>
        <fullName evidence="4">Btz domain-containing protein</fullName>
    </recommendedName>
</protein>
<evidence type="ECO:0000313" key="2">
    <source>
        <dbReference type="EMBL" id="ROT35387.1"/>
    </source>
</evidence>
<feature type="compositionally biased region" description="Basic and acidic residues" evidence="1">
    <location>
        <begin position="95"/>
        <end position="108"/>
    </location>
</feature>
<dbReference type="RefSeq" id="XP_028463193.1">
    <property type="nucleotide sequence ID" value="XM_028614540.1"/>
</dbReference>
<evidence type="ECO:0000256" key="1">
    <source>
        <dbReference type="SAM" id="MobiDB-lite"/>
    </source>
</evidence>
<dbReference type="GeneID" id="39583018"/>
<evidence type="ECO:0000313" key="3">
    <source>
        <dbReference type="Proteomes" id="UP000272025"/>
    </source>
</evidence>
<accession>A0A3N2PLI6</accession>
<sequence>MSDHSRQREGSPPYRRYHQDNDNGNDNDNDNGKDNARRSSPRDKCDRDDLNHWRHQQSHHYDHRTSHHDQYQNYRDDYRTRQGKDLIRTMPWGRKNTENTGTREIDLP</sequence>
<organism evidence="2 3">
    <name type="scientific">Sodiomyces alkalinus (strain CBS 110278 / VKM F-3762 / F11)</name>
    <name type="common">Alkaliphilic filamentous fungus</name>
    <dbReference type="NCBI Taxonomy" id="1314773"/>
    <lineage>
        <taxon>Eukaryota</taxon>
        <taxon>Fungi</taxon>
        <taxon>Dikarya</taxon>
        <taxon>Ascomycota</taxon>
        <taxon>Pezizomycotina</taxon>
        <taxon>Sordariomycetes</taxon>
        <taxon>Hypocreomycetidae</taxon>
        <taxon>Glomerellales</taxon>
        <taxon>Plectosphaerellaceae</taxon>
        <taxon>Sodiomyces</taxon>
    </lineage>
</organism>
<proteinExistence type="predicted"/>
<dbReference type="Proteomes" id="UP000272025">
    <property type="component" value="Unassembled WGS sequence"/>
</dbReference>
<evidence type="ECO:0008006" key="4">
    <source>
        <dbReference type="Google" id="ProtNLM"/>
    </source>
</evidence>
<feature type="compositionally biased region" description="Basic and acidic residues" evidence="1">
    <location>
        <begin position="30"/>
        <end position="52"/>
    </location>
</feature>